<evidence type="ECO:0000259" key="1">
    <source>
        <dbReference type="Pfam" id="PF25164"/>
    </source>
</evidence>
<sequence>MNNQSVESQNVELLFGLKDEKIVSVNDVEQGLDCGCFCPHCNSRLVAKKGSIRQHHFAHYESDDCQHGPETALHLLAKQVIKEHEKVLMPSHFDNYELEDSLGINHQNSTYIKQSITHLNQVEIEKPLEGYQPDVSAITEGGEPLDIEILVTHAVDEEKSELQALSNRKMIEIDLSMLPRTSSYDEIIIATLYEAPRRFISGDEKHLKAEITDKVDIINQSHSSHAKIKAMQSPTEGKVLLMGYKFGEGYSPRYKSQFALGHLFFIKPVQSTSTKNFTLKASGGNELATRDVHENVLEQLEGLELPALVSLTFEAKHSIGHNTKFIVTGIKPEDT</sequence>
<dbReference type="InterPro" id="IPR057253">
    <property type="entry name" value="CoiA-like_N"/>
</dbReference>
<gene>
    <name evidence="2" type="ORF">theurythT_29560</name>
</gene>
<reference evidence="2 3" key="1">
    <citation type="submission" date="2023-03" db="EMBL/GenBank/DDBJ databases">
        <title>Draft genome sequence of Thalassotalea eurytherma JCM 18482T.</title>
        <authorList>
            <person name="Sawabe T."/>
        </authorList>
    </citation>
    <scope>NUCLEOTIDE SEQUENCE [LARGE SCALE GENOMIC DNA]</scope>
    <source>
        <strain evidence="2 3">JCM 18482</strain>
    </source>
</reference>
<dbReference type="Proteomes" id="UP001157133">
    <property type="component" value="Unassembled WGS sequence"/>
</dbReference>
<accession>A0ABQ6H5S5</accession>
<protein>
    <recommendedName>
        <fullName evidence="1">Competence protein CoiA-like N-terminal domain-containing protein</fullName>
    </recommendedName>
</protein>
<name>A0ABQ6H5S5_9GAMM</name>
<evidence type="ECO:0000313" key="2">
    <source>
        <dbReference type="EMBL" id="GLX83503.1"/>
    </source>
</evidence>
<organism evidence="2 3">
    <name type="scientific">Thalassotalea eurytherma</name>
    <dbReference type="NCBI Taxonomy" id="1144278"/>
    <lineage>
        <taxon>Bacteria</taxon>
        <taxon>Pseudomonadati</taxon>
        <taxon>Pseudomonadota</taxon>
        <taxon>Gammaproteobacteria</taxon>
        <taxon>Alteromonadales</taxon>
        <taxon>Colwelliaceae</taxon>
        <taxon>Thalassotalea</taxon>
    </lineage>
</organism>
<feature type="domain" description="Competence protein CoiA-like N-terminal" evidence="1">
    <location>
        <begin position="36"/>
        <end position="67"/>
    </location>
</feature>
<dbReference type="RefSeq" id="WP_284208955.1">
    <property type="nucleotide sequence ID" value="NZ_BSSU01000016.1"/>
</dbReference>
<keyword evidence="3" id="KW-1185">Reference proteome</keyword>
<proteinExistence type="predicted"/>
<evidence type="ECO:0000313" key="3">
    <source>
        <dbReference type="Proteomes" id="UP001157133"/>
    </source>
</evidence>
<dbReference type="EMBL" id="BSSU01000016">
    <property type="protein sequence ID" value="GLX83503.1"/>
    <property type="molecule type" value="Genomic_DNA"/>
</dbReference>
<dbReference type="Pfam" id="PF25164">
    <property type="entry name" value="CoiA_N"/>
    <property type="match status" value="1"/>
</dbReference>
<comment type="caution">
    <text evidence="2">The sequence shown here is derived from an EMBL/GenBank/DDBJ whole genome shotgun (WGS) entry which is preliminary data.</text>
</comment>